<name>A0A9E7M825_9EURY</name>
<gene>
    <name evidence="1" type="ORF">K1720_06230</name>
</gene>
<evidence type="ECO:0000313" key="1">
    <source>
        <dbReference type="EMBL" id="USG99144.1"/>
    </source>
</evidence>
<dbReference type="Proteomes" id="UP001056425">
    <property type="component" value="Chromosome"/>
</dbReference>
<organism evidence="1 2">
    <name type="scientific">Thermococcus argininiproducens</name>
    <dbReference type="NCBI Taxonomy" id="2866384"/>
    <lineage>
        <taxon>Archaea</taxon>
        <taxon>Methanobacteriati</taxon>
        <taxon>Methanobacteriota</taxon>
        <taxon>Thermococci</taxon>
        <taxon>Thermococcales</taxon>
        <taxon>Thermococcaceae</taxon>
        <taxon>Thermococcus</taxon>
    </lineage>
</organism>
<sequence length="725" mass="84775">MQKHLKVIFVIALLFFSSMCIGKKETLTTNSSVPILETSEKDLYSTWLRNETRYFTIYYPKIKEEGFNFNIRYLLVGIDYVYESYSKAFGKTSEKIELYIYPSEVELKFDYPTELPWYIEGNKIFTFIEMDTKSFNYYRVESALIAYLTGKVNGLTFVFPFLGDFYFRGADDLKDVSFEELLSLADSQNIDEVMDYKDNIIDFVGFLVHRYGVEEVLKLLESDSPSKIIRELPNVKGEYERFVEWFWGGGIIDGLLEIKDINLTVVLEEEKAFFLANESIKVSYLKKYYPFFVKSVYLNIRGMSTQYLQSFSFLLPYEQRETYEISYIGNYSIQPLTYDEDIHYALSGKFIIPNMTLIGNAHLFPQPVGQYLPQGKIEVKSQNVAFATTLPSQDVFLATGKFKSFKGFVNGTSVEFYYTGGVETPSTVFKQALSAFRYIKEWFEVPTSQFKVVYTEEGIKENIYWSRDLLVYRPWWGYHERYFVVGLYHSWFDSVKIKPGDIWVLRGLSPLLEAVRLDKLKDYKESAVYRYKADLRDFPESGYPLVESYKYFYSDRLWMKNSMVYKGFLTFYLLYTHTGEEAFKETLREFSKKTLFKEADFEDFVKLLAEKFGDDKVLLIWKTWTTKPALPNLTLENVEIMKTDANYTLKFTLVDTNGFAFPFKIMIIGWQGQRVEVEGFYYGKPQEVEIFLSGEPKEVVISGAPFLSKNFDIEVNGSKIYVTIP</sequence>
<evidence type="ECO:0008006" key="3">
    <source>
        <dbReference type="Google" id="ProtNLM"/>
    </source>
</evidence>
<proteinExistence type="predicted"/>
<dbReference type="KEGG" id="thei:K1720_06230"/>
<dbReference type="GeneID" id="72777927"/>
<accession>A0A9E7M825</accession>
<dbReference type="SUPFAM" id="SSF55486">
    <property type="entry name" value="Metalloproteases ('zincins'), catalytic domain"/>
    <property type="match status" value="1"/>
</dbReference>
<dbReference type="InterPro" id="IPR027268">
    <property type="entry name" value="Peptidase_M4/M1_CTD_sf"/>
</dbReference>
<dbReference type="Gene3D" id="1.10.390.10">
    <property type="entry name" value="Neutral Protease Domain 2"/>
    <property type="match status" value="1"/>
</dbReference>
<keyword evidence="2" id="KW-1185">Reference proteome</keyword>
<dbReference type="EMBL" id="CP080572">
    <property type="protein sequence ID" value="USG99144.1"/>
    <property type="molecule type" value="Genomic_DNA"/>
</dbReference>
<reference evidence="1 2" key="1">
    <citation type="submission" date="2021-08" db="EMBL/GenBank/DDBJ databases">
        <title>Thermococcus onnuriiensis IOH2.</title>
        <authorList>
            <person name="Park Y.-J."/>
        </authorList>
    </citation>
    <scope>NUCLEOTIDE SEQUENCE [LARGE SCALE GENOMIC DNA]</scope>
    <source>
        <strain evidence="1 2">IOH2</strain>
    </source>
</reference>
<dbReference type="AlphaFoldDB" id="A0A9E7M825"/>
<evidence type="ECO:0000313" key="2">
    <source>
        <dbReference type="Proteomes" id="UP001056425"/>
    </source>
</evidence>
<dbReference type="RefSeq" id="WP_251947730.1">
    <property type="nucleotide sequence ID" value="NZ_CP080572.1"/>
</dbReference>
<protein>
    <recommendedName>
        <fullName evidence="3">Peptidase M1 membrane alanine aminopeptidase domain-containing protein</fullName>
    </recommendedName>
</protein>